<comment type="similarity">
    <text evidence="1 2">Belongs to the outer membrane factor (OMF) (TC 1.B.17) family.</text>
</comment>
<keyword evidence="2" id="KW-0449">Lipoprotein</keyword>
<dbReference type="AlphaFoldDB" id="A0A085ZGB8"/>
<accession>A0A085ZGB8</accession>
<dbReference type="eggNOG" id="COG1538">
    <property type="taxonomic scope" value="Bacteria"/>
</dbReference>
<organism evidence="3 4">
    <name type="scientific">Flavobacterium reichenbachii</name>
    <dbReference type="NCBI Taxonomy" id="362418"/>
    <lineage>
        <taxon>Bacteria</taxon>
        <taxon>Pseudomonadati</taxon>
        <taxon>Bacteroidota</taxon>
        <taxon>Flavobacteriia</taxon>
        <taxon>Flavobacteriales</taxon>
        <taxon>Flavobacteriaceae</taxon>
        <taxon>Flavobacterium</taxon>
    </lineage>
</organism>
<dbReference type="InterPro" id="IPR003423">
    <property type="entry name" value="OMP_efflux"/>
</dbReference>
<dbReference type="PANTHER" id="PTHR30203:SF33">
    <property type="entry name" value="BLR4455 PROTEIN"/>
    <property type="match status" value="1"/>
</dbReference>
<evidence type="ECO:0000313" key="4">
    <source>
        <dbReference type="Proteomes" id="UP000028715"/>
    </source>
</evidence>
<dbReference type="PANTHER" id="PTHR30203">
    <property type="entry name" value="OUTER MEMBRANE CATION EFFLUX PROTEIN"/>
    <property type="match status" value="1"/>
</dbReference>
<dbReference type="Gene3D" id="1.20.1600.10">
    <property type="entry name" value="Outer membrane efflux proteins (OEP)"/>
    <property type="match status" value="1"/>
</dbReference>
<dbReference type="STRING" id="362418.IW19_21615"/>
<name>A0A085ZGB8_9FLAO</name>
<dbReference type="OrthoDB" id="9770517at2"/>
<dbReference type="GO" id="GO:0015562">
    <property type="term" value="F:efflux transmembrane transporter activity"/>
    <property type="evidence" value="ECO:0007669"/>
    <property type="project" value="InterPro"/>
</dbReference>
<proteinExistence type="inferred from homology"/>
<comment type="subcellular location">
    <subcellularLocation>
        <location evidence="2">Cell membrane</location>
        <topology evidence="2">Lipid-anchor</topology>
    </subcellularLocation>
</comment>
<keyword evidence="4" id="KW-1185">Reference proteome</keyword>
<keyword evidence="2" id="KW-0812">Transmembrane</keyword>
<gene>
    <name evidence="3" type="ORF">IW19_21615</name>
</gene>
<dbReference type="InterPro" id="IPR010131">
    <property type="entry name" value="MdtP/NodT-like"/>
</dbReference>
<dbReference type="PROSITE" id="PS51257">
    <property type="entry name" value="PROKAR_LIPOPROTEIN"/>
    <property type="match status" value="1"/>
</dbReference>
<keyword evidence="2" id="KW-0564">Palmitate</keyword>
<sequence length="468" mass="51649">MTHSSNKYILMVIAAALLSACSITKKYERPTTLKTDQLYRDQASADSTTLADMPWQSVFKDEKLNALIQKGLDQNLNLKNAIENIVQARAVLHQSKLAYYPTLNLDASATHNKQSEAGLNFPAGININTLTTTYKLGLSTSWEADIWGKLSSSKRAALASYLSTDAAKQAVQTQLISDIANNYFLLLAYDKQLEITKATLESRIKNVETIKDLKEGAIVTGAAVVQSEANQHAAEVLIPDLKQNIRETENALNILLGQAPGAIDRGTLENQTAPENLAIGLPSQLLQNRPDVRQAEFDFRVAFESTNLARTYFYPSLTLTASGGFSNLQLKDFFSNSIFYSIIGGLTQPIFNQGNNKLRLTNAQSQQLQAYNNFQQRLLVAGQEVSNALYSYQMAVEKQDSREKQIAALEKAVDFTQQLLEYSSATNYTDVLTSQQNLLAAQLSGINDNLQKLQAVVDLYRALGGGWK</sequence>
<reference evidence="3 4" key="1">
    <citation type="submission" date="2014-07" db="EMBL/GenBank/DDBJ databases">
        <title>Genome of Flavobacterium reichenbachii LMG 25512.</title>
        <authorList>
            <person name="Stropko S.J."/>
            <person name="Pipes S.E."/>
            <person name="Newman J.D."/>
        </authorList>
    </citation>
    <scope>NUCLEOTIDE SEQUENCE [LARGE SCALE GENOMIC DNA]</scope>
    <source>
        <strain evidence="3 4">LMG 25512</strain>
    </source>
</reference>
<dbReference type="EMBL" id="JPRL01000002">
    <property type="protein sequence ID" value="KFF03482.1"/>
    <property type="molecule type" value="Genomic_DNA"/>
</dbReference>
<evidence type="ECO:0000313" key="3">
    <source>
        <dbReference type="EMBL" id="KFF03482.1"/>
    </source>
</evidence>
<dbReference type="Pfam" id="PF02321">
    <property type="entry name" value="OEP"/>
    <property type="match status" value="2"/>
</dbReference>
<dbReference type="NCBIfam" id="TIGR01845">
    <property type="entry name" value="outer_NodT"/>
    <property type="match status" value="1"/>
</dbReference>
<comment type="caution">
    <text evidence="3">The sequence shown here is derived from an EMBL/GenBank/DDBJ whole genome shotgun (WGS) entry which is preliminary data.</text>
</comment>
<keyword evidence="2" id="KW-0472">Membrane</keyword>
<evidence type="ECO:0000256" key="2">
    <source>
        <dbReference type="RuleBase" id="RU362097"/>
    </source>
</evidence>
<dbReference type="GO" id="GO:0005886">
    <property type="term" value="C:plasma membrane"/>
    <property type="evidence" value="ECO:0007669"/>
    <property type="project" value="UniProtKB-SubCell"/>
</dbReference>
<dbReference type="RefSeq" id="WP_035689191.1">
    <property type="nucleotide sequence ID" value="NZ_JPRL01000002.1"/>
</dbReference>
<dbReference type="SUPFAM" id="SSF56954">
    <property type="entry name" value="Outer membrane efflux proteins (OEP)"/>
    <property type="match status" value="1"/>
</dbReference>
<evidence type="ECO:0000256" key="1">
    <source>
        <dbReference type="ARBA" id="ARBA00007613"/>
    </source>
</evidence>
<dbReference type="Gene3D" id="2.20.200.10">
    <property type="entry name" value="Outer membrane efflux proteins (OEP)"/>
    <property type="match status" value="1"/>
</dbReference>
<keyword evidence="2" id="KW-1134">Transmembrane beta strand</keyword>
<protein>
    <submittedName>
        <fullName evidence="3">Membrane protein</fullName>
    </submittedName>
</protein>
<dbReference type="Proteomes" id="UP000028715">
    <property type="component" value="Unassembled WGS sequence"/>
</dbReference>